<sequence length="152" mass="16042">MLDYFKKVPKKCQLGWYGNSCQDSCGHCVGGNTTCDKVSGSCPSCDGAFQPPLCKDTTSDKDKETVSLAGPMAGVAVGCSVAFFIIGLVTGFNELFKSGTSIPIPHHEEKPDISPSSNTSDYSNINVYEALKGGDDDTTSPYTSLSLPPTRG</sequence>
<accession>A0A2T7NU24</accession>
<gene>
    <name evidence="3" type="ORF">C0Q70_15147</name>
</gene>
<keyword evidence="2" id="KW-1133">Transmembrane helix</keyword>
<comment type="caution">
    <text evidence="3">The sequence shown here is derived from an EMBL/GenBank/DDBJ whole genome shotgun (WGS) entry which is preliminary data.</text>
</comment>
<evidence type="ECO:0000256" key="2">
    <source>
        <dbReference type="SAM" id="Phobius"/>
    </source>
</evidence>
<keyword evidence="4" id="KW-1185">Reference proteome</keyword>
<feature type="transmembrane region" description="Helical" evidence="2">
    <location>
        <begin position="68"/>
        <end position="89"/>
    </location>
</feature>
<protein>
    <submittedName>
        <fullName evidence="3">Uncharacterized protein</fullName>
    </submittedName>
</protein>
<evidence type="ECO:0000256" key="1">
    <source>
        <dbReference type="SAM" id="MobiDB-lite"/>
    </source>
</evidence>
<keyword evidence="2" id="KW-0472">Membrane</keyword>
<evidence type="ECO:0000313" key="4">
    <source>
        <dbReference type="Proteomes" id="UP000245119"/>
    </source>
</evidence>
<dbReference type="Proteomes" id="UP000245119">
    <property type="component" value="Linkage Group LG9"/>
</dbReference>
<dbReference type="AlphaFoldDB" id="A0A2T7NU24"/>
<feature type="compositionally biased region" description="Polar residues" evidence="1">
    <location>
        <begin position="139"/>
        <end position="152"/>
    </location>
</feature>
<feature type="compositionally biased region" description="Polar residues" evidence="1">
    <location>
        <begin position="114"/>
        <end position="126"/>
    </location>
</feature>
<evidence type="ECO:0000313" key="3">
    <source>
        <dbReference type="EMBL" id="PVD24662.1"/>
    </source>
</evidence>
<feature type="region of interest" description="Disordered" evidence="1">
    <location>
        <begin position="106"/>
        <end position="152"/>
    </location>
</feature>
<dbReference type="OrthoDB" id="19138at2759"/>
<proteinExistence type="predicted"/>
<reference evidence="3 4" key="1">
    <citation type="submission" date="2018-04" db="EMBL/GenBank/DDBJ databases">
        <title>The genome of golden apple snail Pomacea canaliculata provides insight into stress tolerance and invasive adaptation.</title>
        <authorList>
            <person name="Liu C."/>
            <person name="Liu B."/>
            <person name="Ren Y."/>
            <person name="Zhang Y."/>
            <person name="Wang H."/>
            <person name="Li S."/>
            <person name="Jiang F."/>
            <person name="Yin L."/>
            <person name="Zhang G."/>
            <person name="Qian W."/>
            <person name="Fan W."/>
        </authorList>
    </citation>
    <scope>NUCLEOTIDE SEQUENCE [LARGE SCALE GENOMIC DNA]</scope>
    <source>
        <strain evidence="3">SZHN2017</strain>
        <tissue evidence="3">Muscle</tissue>
    </source>
</reference>
<keyword evidence="2" id="KW-0812">Transmembrane</keyword>
<name>A0A2T7NU24_POMCA</name>
<dbReference type="EMBL" id="PZQS01000009">
    <property type="protein sequence ID" value="PVD24662.1"/>
    <property type="molecule type" value="Genomic_DNA"/>
</dbReference>
<organism evidence="3 4">
    <name type="scientific">Pomacea canaliculata</name>
    <name type="common">Golden apple snail</name>
    <dbReference type="NCBI Taxonomy" id="400727"/>
    <lineage>
        <taxon>Eukaryota</taxon>
        <taxon>Metazoa</taxon>
        <taxon>Spiralia</taxon>
        <taxon>Lophotrochozoa</taxon>
        <taxon>Mollusca</taxon>
        <taxon>Gastropoda</taxon>
        <taxon>Caenogastropoda</taxon>
        <taxon>Architaenioglossa</taxon>
        <taxon>Ampullarioidea</taxon>
        <taxon>Ampullariidae</taxon>
        <taxon>Pomacea</taxon>
    </lineage>
</organism>